<dbReference type="EMBL" id="ML976666">
    <property type="protein sequence ID" value="KAF1976577.1"/>
    <property type="molecule type" value="Genomic_DNA"/>
</dbReference>
<name>A0A6A5VTK9_9PLEO</name>
<sequence length="229" mass="26777">MTMQNIFPFFHLPRELRDFIYEESLITFEEQRMSQLQIRATDVPPTNLLLVSHQLHDELTLYARTRSKLLIYDHVQFHAQSERLPPAALHTSNLRAFIYLGASDRRTMGDWGFIPKATRHMPNLKSVTLQILADECSDHWRKAEFKVLNKFCARFARFYDFRAEMAIEKGCENDDKFWDPDVVHEPAMVWSDEEQKLIWVAEEAPTFRFYNVVSGSPGCSARDSKCGLQ</sequence>
<evidence type="ECO:0000313" key="1">
    <source>
        <dbReference type="EMBL" id="KAF1976577.1"/>
    </source>
</evidence>
<keyword evidence="2" id="KW-1185">Reference proteome</keyword>
<proteinExistence type="predicted"/>
<protein>
    <submittedName>
        <fullName evidence="1">Uncharacterized protein</fullName>
    </submittedName>
</protein>
<evidence type="ECO:0000313" key="2">
    <source>
        <dbReference type="Proteomes" id="UP000800036"/>
    </source>
</evidence>
<organism evidence="1 2">
    <name type="scientific">Bimuria novae-zelandiae CBS 107.79</name>
    <dbReference type="NCBI Taxonomy" id="1447943"/>
    <lineage>
        <taxon>Eukaryota</taxon>
        <taxon>Fungi</taxon>
        <taxon>Dikarya</taxon>
        <taxon>Ascomycota</taxon>
        <taxon>Pezizomycotina</taxon>
        <taxon>Dothideomycetes</taxon>
        <taxon>Pleosporomycetidae</taxon>
        <taxon>Pleosporales</taxon>
        <taxon>Massarineae</taxon>
        <taxon>Didymosphaeriaceae</taxon>
        <taxon>Bimuria</taxon>
    </lineage>
</organism>
<dbReference type="Proteomes" id="UP000800036">
    <property type="component" value="Unassembled WGS sequence"/>
</dbReference>
<dbReference type="OrthoDB" id="5314997at2759"/>
<dbReference type="AlphaFoldDB" id="A0A6A5VTK9"/>
<reference evidence="1" key="1">
    <citation type="journal article" date="2020" name="Stud. Mycol.">
        <title>101 Dothideomycetes genomes: a test case for predicting lifestyles and emergence of pathogens.</title>
        <authorList>
            <person name="Haridas S."/>
            <person name="Albert R."/>
            <person name="Binder M."/>
            <person name="Bloem J."/>
            <person name="Labutti K."/>
            <person name="Salamov A."/>
            <person name="Andreopoulos B."/>
            <person name="Baker S."/>
            <person name="Barry K."/>
            <person name="Bills G."/>
            <person name="Bluhm B."/>
            <person name="Cannon C."/>
            <person name="Castanera R."/>
            <person name="Culley D."/>
            <person name="Daum C."/>
            <person name="Ezra D."/>
            <person name="Gonzalez J."/>
            <person name="Henrissat B."/>
            <person name="Kuo A."/>
            <person name="Liang C."/>
            <person name="Lipzen A."/>
            <person name="Lutzoni F."/>
            <person name="Magnuson J."/>
            <person name="Mondo S."/>
            <person name="Nolan M."/>
            <person name="Ohm R."/>
            <person name="Pangilinan J."/>
            <person name="Park H.-J."/>
            <person name="Ramirez L."/>
            <person name="Alfaro M."/>
            <person name="Sun H."/>
            <person name="Tritt A."/>
            <person name="Yoshinaga Y."/>
            <person name="Zwiers L.-H."/>
            <person name="Turgeon B."/>
            <person name="Goodwin S."/>
            <person name="Spatafora J."/>
            <person name="Crous P."/>
            <person name="Grigoriev I."/>
        </authorList>
    </citation>
    <scope>NUCLEOTIDE SEQUENCE</scope>
    <source>
        <strain evidence="1">CBS 107.79</strain>
    </source>
</reference>
<accession>A0A6A5VTK9</accession>
<gene>
    <name evidence="1" type="ORF">BU23DRAFT_30083</name>
</gene>